<name>A0A3D8Q665_9EURO</name>
<feature type="region of interest" description="Disordered" evidence="1">
    <location>
        <begin position="207"/>
        <end position="226"/>
    </location>
</feature>
<dbReference type="AlphaFoldDB" id="A0A3D8Q665"/>
<dbReference type="EMBL" id="PVWQ01000030">
    <property type="protein sequence ID" value="RDW57160.1"/>
    <property type="molecule type" value="Genomic_DNA"/>
</dbReference>
<accession>A0A3D8Q665</accession>
<feature type="region of interest" description="Disordered" evidence="1">
    <location>
        <begin position="410"/>
        <end position="433"/>
    </location>
</feature>
<dbReference type="GeneID" id="38121928"/>
<gene>
    <name evidence="2" type="ORF">DSM5745_11558</name>
</gene>
<evidence type="ECO:0000313" key="2">
    <source>
        <dbReference type="EMBL" id="RDW57160.1"/>
    </source>
</evidence>
<sequence>MGIPMYREPSSTEATKSDNVKDSCAAARSAIRRQGAVRRSRYGGSGWRSTTLRSPFPRPQLDEIEREASGLPRHSHSPISIPPRPSDPFDLNSSLADNGRRLRMIDDALHRNRSGHRLRMPRSSTFSDLLNPLPPSAGDANTRLEPHDHLHLTPRFAPAIAYHRSSTPLAGSDLLRRSPLSRHEGLGEEAQAGSFIPSLRRVGQRSFNDTNLTSRGPPIDGLGDRQRSVDLEDDHANDAWETLLTTIAPDANLPSADSSFNSASAPGTDGSPNETSRSSATSLEPIQNSLHPTVPTIQMTLDPYQEYTHPCDYPSSTDTDTESDGETVTQRSLYRRYRRSRRQYESLRRASNRQSLTNNPTSIPTISFAFSDSSGDQDLQNMQAILDRLARREPIPDDWWAATGLSRTMDQRAGAGDEVVDNFPGPDGPVGHG</sequence>
<comment type="caution">
    <text evidence="2">The sequence shown here is derived from an EMBL/GenBank/DDBJ whole genome shotgun (WGS) entry which is preliminary data.</text>
</comment>
<evidence type="ECO:0000256" key="1">
    <source>
        <dbReference type="SAM" id="MobiDB-lite"/>
    </source>
</evidence>
<dbReference type="RefSeq" id="XP_026597894.1">
    <property type="nucleotide sequence ID" value="XM_026753574.1"/>
</dbReference>
<evidence type="ECO:0000313" key="3">
    <source>
        <dbReference type="Proteomes" id="UP000256690"/>
    </source>
</evidence>
<feature type="compositionally biased region" description="Polar residues" evidence="1">
    <location>
        <begin position="352"/>
        <end position="376"/>
    </location>
</feature>
<organism evidence="2 3">
    <name type="scientific">Aspergillus mulundensis</name>
    <dbReference type="NCBI Taxonomy" id="1810919"/>
    <lineage>
        <taxon>Eukaryota</taxon>
        <taxon>Fungi</taxon>
        <taxon>Dikarya</taxon>
        <taxon>Ascomycota</taxon>
        <taxon>Pezizomycotina</taxon>
        <taxon>Eurotiomycetes</taxon>
        <taxon>Eurotiomycetidae</taxon>
        <taxon>Eurotiales</taxon>
        <taxon>Aspergillaceae</taxon>
        <taxon>Aspergillus</taxon>
        <taxon>Aspergillus subgen. Nidulantes</taxon>
    </lineage>
</organism>
<reference evidence="2 3" key="1">
    <citation type="journal article" date="2018" name="IMA Fungus">
        <title>IMA Genome-F 9: Draft genome sequence of Annulohypoxylon stygium, Aspergillus mulundensis, Berkeleyomyces basicola (syn. Thielaviopsis basicola), Ceratocystis smalleyi, two Cercospora beticola strains, Coleophoma cylindrospora, Fusarium fracticaudum, Phialophora cf. hyalina, and Morchella septimelata.</title>
        <authorList>
            <person name="Wingfield B.D."/>
            <person name="Bills G.F."/>
            <person name="Dong Y."/>
            <person name="Huang W."/>
            <person name="Nel W.J."/>
            <person name="Swalarsk-Parry B.S."/>
            <person name="Vaghefi N."/>
            <person name="Wilken P.M."/>
            <person name="An Z."/>
            <person name="de Beer Z.W."/>
            <person name="De Vos L."/>
            <person name="Chen L."/>
            <person name="Duong T.A."/>
            <person name="Gao Y."/>
            <person name="Hammerbacher A."/>
            <person name="Kikkert J.R."/>
            <person name="Li Y."/>
            <person name="Li H."/>
            <person name="Li K."/>
            <person name="Li Q."/>
            <person name="Liu X."/>
            <person name="Ma X."/>
            <person name="Naidoo K."/>
            <person name="Pethybridge S.J."/>
            <person name="Sun J."/>
            <person name="Steenkamp E.T."/>
            <person name="van der Nest M.A."/>
            <person name="van Wyk S."/>
            <person name="Wingfield M.J."/>
            <person name="Xiong C."/>
            <person name="Yue Q."/>
            <person name="Zhang X."/>
        </authorList>
    </citation>
    <scope>NUCLEOTIDE SEQUENCE [LARGE SCALE GENOMIC DNA]</scope>
    <source>
        <strain evidence="2 3">DSM 5745</strain>
    </source>
</reference>
<dbReference type="OrthoDB" id="3946700at2759"/>
<keyword evidence="3" id="KW-1185">Reference proteome</keyword>
<proteinExistence type="predicted"/>
<feature type="region of interest" description="Disordered" evidence="1">
    <location>
        <begin position="310"/>
        <end position="376"/>
    </location>
</feature>
<feature type="region of interest" description="Disordered" evidence="1">
    <location>
        <begin position="1"/>
        <end position="92"/>
    </location>
</feature>
<feature type="region of interest" description="Disordered" evidence="1">
    <location>
        <begin position="254"/>
        <end position="290"/>
    </location>
</feature>
<feature type="compositionally biased region" description="Polar residues" evidence="1">
    <location>
        <begin position="255"/>
        <end position="290"/>
    </location>
</feature>
<protein>
    <submittedName>
        <fullName evidence="2">Uncharacterized protein</fullName>
    </submittedName>
</protein>
<dbReference type="Proteomes" id="UP000256690">
    <property type="component" value="Unassembled WGS sequence"/>
</dbReference>